<sequence length="171" mass="19816">MQLQQLAEKYKTGKLKHSYIDVYEALFADFRDKELTLLEIGIAKGASLLMWRDYFLRASIFSLDIDEEAVSSVDINNCQCFQGDQTDKNVLDAIILRASKFDIIIDDGSHVGQHQQICLSYLFPHLKRGGLYLIEDLHTNRERQLGIPKKERSKLRTINMIKHFQRSGKIR</sequence>
<evidence type="ECO:0008006" key="2">
    <source>
        <dbReference type="Google" id="ProtNLM"/>
    </source>
</evidence>
<accession>A0A0F9K1Y9</accession>
<reference evidence="1" key="1">
    <citation type="journal article" date="2015" name="Nature">
        <title>Complex archaea that bridge the gap between prokaryotes and eukaryotes.</title>
        <authorList>
            <person name="Spang A."/>
            <person name="Saw J.H."/>
            <person name="Jorgensen S.L."/>
            <person name="Zaremba-Niedzwiedzka K."/>
            <person name="Martijn J."/>
            <person name="Lind A.E."/>
            <person name="van Eijk R."/>
            <person name="Schleper C."/>
            <person name="Guy L."/>
            <person name="Ettema T.J."/>
        </authorList>
    </citation>
    <scope>NUCLEOTIDE SEQUENCE</scope>
</reference>
<gene>
    <name evidence="1" type="ORF">LCGC14_1756360</name>
</gene>
<feature type="non-terminal residue" evidence="1">
    <location>
        <position position="171"/>
    </location>
</feature>
<organism evidence="1">
    <name type="scientific">marine sediment metagenome</name>
    <dbReference type="NCBI Taxonomy" id="412755"/>
    <lineage>
        <taxon>unclassified sequences</taxon>
        <taxon>metagenomes</taxon>
        <taxon>ecological metagenomes</taxon>
    </lineage>
</organism>
<dbReference type="AlphaFoldDB" id="A0A0F9K1Y9"/>
<dbReference type="InterPro" id="IPR029063">
    <property type="entry name" value="SAM-dependent_MTases_sf"/>
</dbReference>
<name>A0A0F9K1Y9_9ZZZZ</name>
<protein>
    <recommendedName>
        <fullName evidence="2">Methyltransferase domain-containing protein</fullName>
    </recommendedName>
</protein>
<proteinExistence type="predicted"/>
<comment type="caution">
    <text evidence="1">The sequence shown here is derived from an EMBL/GenBank/DDBJ whole genome shotgun (WGS) entry which is preliminary data.</text>
</comment>
<dbReference type="SUPFAM" id="SSF53335">
    <property type="entry name" value="S-adenosyl-L-methionine-dependent methyltransferases"/>
    <property type="match status" value="1"/>
</dbReference>
<dbReference type="Gene3D" id="3.40.50.150">
    <property type="entry name" value="Vaccinia Virus protein VP39"/>
    <property type="match status" value="1"/>
</dbReference>
<dbReference type="Pfam" id="PF13578">
    <property type="entry name" value="Methyltransf_24"/>
    <property type="match status" value="1"/>
</dbReference>
<dbReference type="EMBL" id="LAZR01016272">
    <property type="protein sequence ID" value="KKM05213.1"/>
    <property type="molecule type" value="Genomic_DNA"/>
</dbReference>
<evidence type="ECO:0000313" key="1">
    <source>
        <dbReference type="EMBL" id="KKM05213.1"/>
    </source>
</evidence>